<keyword evidence="3" id="KW-1185">Reference proteome</keyword>
<sequence length="257" mass="28023">MNEYNVTMHKGGAIATIEFSSIYGNSMPLGLLKELKDTIHKAASDIDVNVIVLQSTGRNFCNGAYINELFTLDNEASGKAFFKGFANLINEMRKCSKLIIGRVHAKSVGGGVGLIAACDYAIALEGADIKLSELGLGIGPFVIGPAVARKIGESAFSQIAIDSTMWRNGDWARKKGLYAELHPNEESMNESVLRLAHTLAHSNVKAMAEMKKMFWQGTDNWDQLLDERAAISGKLIVSEYAKAKINAIKLKQLEKSN</sequence>
<comment type="similarity">
    <text evidence="1">Belongs to the enoyl-CoA hydratase/isomerase family.</text>
</comment>
<proteinExistence type="inferred from homology"/>
<dbReference type="SUPFAM" id="SSF52096">
    <property type="entry name" value="ClpP/crotonase"/>
    <property type="match status" value="1"/>
</dbReference>
<dbReference type="PANTHER" id="PTHR42964">
    <property type="entry name" value="ENOYL-COA HYDRATASE"/>
    <property type="match status" value="1"/>
</dbReference>
<dbReference type="InterPro" id="IPR051683">
    <property type="entry name" value="Enoyl-CoA_Hydratase/Isomerase"/>
</dbReference>
<dbReference type="InterPro" id="IPR029045">
    <property type="entry name" value="ClpP/crotonase-like_dom_sf"/>
</dbReference>
<organism evidence="2 3">
    <name type="scientific">Polluticaenibacter yanchengensis</name>
    <dbReference type="NCBI Taxonomy" id="3014562"/>
    <lineage>
        <taxon>Bacteria</taxon>
        <taxon>Pseudomonadati</taxon>
        <taxon>Bacteroidota</taxon>
        <taxon>Chitinophagia</taxon>
        <taxon>Chitinophagales</taxon>
        <taxon>Chitinophagaceae</taxon>
        <taxon>Polluticaenibacter</taxon>
    </lineage>
</organism>
<dbReference type="EMBL" id="JAQGEF010000020">
    <property type="protein sequence ID" value="MDA3615995.1"/>
    <property type="molecule type" value="Genomic_DNA"/>
</dbReference>
<comment type="caution">
    <text evidence="2">The sequence shown here is derived from an EMBL/GenBank/DDBJ whole genome shotgun (WGS) entry which is preliminary data.</text>
</comment>
<gene>
    <name evidence="2" type="ORF">O3P16_14365</name>
</gene>
<dbReference type="PANTHER" id="PTHR42964:SF1">
    <property type="entry name" value="POLYKETIDE BIOSYNTHESIS ENOYL-COA HYDRATASE PKSH-RELATED"/>
    <property type="match status" value="1"/>
</dbReference>
<evidence type="ECO:0000313" key="2">
    <source>
        <dbReference type="EMBL" id="MDA3615995.1"/>
    </source>
</evidence>
<dbReference type="Proteomes" id="UP001210231">
    <property type="component" value="Unassembled WGS sequence"/>
</dbReference>
<reference evidence="2 3" key="1">
    <citation type="submission" date="2022-12" db="EMBL/GenBank/DDBJ databases">
        <title>Chitinophagaceae gen. sp. nov., a new member of the family Chitinophagaceae, isolated from soil in a chemical factory.</title>
        <authorList>
            <person name="Ke Z."/>
        </authorList>
    </citation>
    <scope>NUCLEOTIDE SEQUENCE [LARGE SCALE GENOMIC DNA]</scope>
    <source>
        <strain evidence="2 3">LY-5</strain>
    </source>
</reference>
<dbReference type="CDD" id="cd06558">
    <property type="entry name" value="crotonase-like"/>
    <property type="match status" value="1"/>
</dbReference>
<name>A0ABT4UP53_9BACT</name>
<accession>A0ABT4UP53</accession>
<dbReference type="Pfam" id="PF00378">
    <property type="entry name" value="ECH_1"/>
    <property type="match status" value="1"/>
</dbReference>
<evidence type="ECO:0000313" key="3">
    <source>
        <dbReference type="Proteomes" id="UP001210231"/>
    </source>
</evidence>
<dbReference type="Gene3D" id="3.90.226.10">
    <property type="entry name" value="2-enoyl-CoA Hydratase, Chain A, domain 1"/>
    <property type="match status" value="1"/>
</dbReference>
<evidence type="ECO:0000256" key="1">
    <source>
        <dbReference type="ARBA" id="ARBA00005254"/>
    </source>
</evidence>
<dbReference type="InterPro" id="IPR001753">
    <property type="entry name" value="Enoyl-CoA_hydra/iso"/>
</dbReference>
<protein>
    <submittedName>
        <fullName evidence="2">Enoyl-CoA hydratase/isomerase family protein</fullName>
    </submittedName>
</protein>
<dbReference type="RefSeq" id="WP_407032324.1">
    <property type="nucleotide sequence ID" value="NZ_JAQGEF010000020.1"/>
</dbReference>